<dbReference type="Proteomes" id="UP000319801">
    <property type="component" value="Unassembled WGS sequence"/>
</dbReference>
<comment type="caution">
    <text evidence="3">The sequence shown here is derived from an EMBL/GenBank/DDBJ whole genome shotgun (WGS) entry which is preliminary data.</text>
</comment>
<feature type="transmembrane region" description="Helical" evidence="2">
    <location>
        <begin position="168"/>
        <end position="191"/>
    </location>
</feature>
<feature type="compositionally biased region" description="Basic and acidic residues" evidence="1">
    <location>
        <begin position="778"/>
        <end position="788"/>
    </location>
</feature>
<feature type="compositionally biased region" description="Basic and acidic residues" evidence="1">
    <location>
        <begin position="388"/>
        <end position="397"/>
    </location>
</feature>
<feature type="region of interest" description="Disordered" evidence="1">
    <location>
        <begin position="496"/>
        <end position="528"/>
    </location>
</feature>
<feature type="region of interest" description="Disordered" evidence="1">
    <location>
        <begin position="384"/>
        <end position="435"/>
    </location>
</feature>
<evidence type="ECO:0000256" key="1">
    <source>
        <dbReference type="SAM" id="MobiDB-lite"/>
    </source>
</evidence>
<keyword evidence="2" id="KW-0812">Transmembrane</keyword>
<feature type="transmembrane region" description="Helical" evidence="2">
    <location>
        <begin position="230"/>
        <end position="248"/>
    </location>
</feature>
<feature type="transmembrane region" description="Helical" evidence="2">
    <location>
        <begin position="56"/>
        <end position="76"/>
    </location>
</feature>
<accession>A0A556TWI4</accession>
<feature type="compositionally biased region" description="Basic residues" evidence="1">
    <location>
        <begin position="893"/>
        <end position="905"/>
    </location>
</feature>
<name>A0A556TWI4_BAGYA</name>
<feature type="compositionally biased region" description="Low complexity" evidence="1">
    <location>
        <begin position="1007"/>
        <end position="1018"/>
    </location>
</feature>
<evidence type="ECO:0000313" key="3">
    <source>
        <dbReference type="EMBL" id="TSK98421.1"/>
    </source>
</evidence>
<proteinExistence type="predicted"/>
<feature type="compositionally biased region" description="Polar residues" evidence="1">
    <location>
        <begin position="283"/>
        <end position="292"/>
    </location>
</feature>
<dbReference type="PANTHER" id="PTHR33802">
    <property type="entry name" value="SI:CH211-161H7.5-RELATED"/>
    <property type="match status" value="1"/>
</dbReference>
<evidence type="ECO:0000313" key="4">
    <source>
        <dbReference type="Proteomes" id="UP000319801"/>
    </source>
</evidence>
<protein>
    <submittedName>
        <fullName evidence="3">Uncharacterized protein</fullName>
    </submittedName>
</protein>
<feature type="region of interest" description="Disordered" evidence="1">
    <location>
        <begin position="963"/>
        <end position="1046"/>
    </location>
</feature>
<reference evidence="3 4" key="1">
    <citation type="journal article" date="2019" name="Genome Biol. Evol.">
        <title>Whole-Genome Sequencing of the Giant Devil Catfish, Bagarius yarrelli.</title>
        <authorList>
            <person name="Jiang W."/>
            <person name="Lv Y."/>
            <person name="Cheng L."/>
            <person name="Yang K."/>
            <person name="Chao B."/>
            <person name="Wang X."/>
            <person name="Li Y."/>
            <person name="Pan X."/>
            <person name="You X."/>
            <person name="Zhang Y."/>
            <person name="Yang J."/>
            <person name="Li J."/>
            <person name="Zhang X."/>
            <person name="Liu S."/>
            <person name="Sun C."/>
            <person name="Yang J."/>
            <person name="Shi Q."/>
        </authorList>
    </citation>
    <scope>NUCLEOTIDE SEQUENCE [LARGE SCALE GENOMIC DNA]</scope>
    <source>
        <strain evidence="3">JWS20170419001</strain>
        <tissue evidence="3">Muscle</tissue>
    </source>
</reference>
<evidence type="ECO:0000256" key="2">
    <source>
        <dbReference type="SAM" id="Phobius"/>
    </source>
</evidence>
<dbReference type="OrthoDB" id="1939643at2759"/>
<organism evidence="3 4">
    <name type="scientific">Bagarius yarrelli</name>
    <name type="common">Goonch</name>
    <name type="synonym">Bagrus yarrelli</name>
    <dbReference type="NCBI Taxonomy" id="175774"/>
    <lineage>
        <taxon>Eukaryota</taxon>
        <taxon>Metazoa</taxon>
        <taxon>Chordata</taxon>
        <taxon>Craniata</taxon>
        <taxon>Vertebrata</taxon>
        <taxon>Euteleostomi</taxon>
        <taxon>Actinopterygii</taxon>
        <taxon>Neopterygii</taxon>
        <taxon>Teleostei</taxon>
        <taxon>Ostariophysi</taxon>
        <taxon>Siluriformes</taxon>
        <taxon>Sisoridae</taxon>
        <taxon>Sisorinae</taxon>
        <taxon>Bagarius</taxon>
    </lineage>
</organism>
<feature type="compositionally biased region" description="Polar residues" evidence="1">
    <location>
        <begin position="759"/>
        <end position="768"/>
    </location>
</feature>
<feature type="transmembrane region" description="Helical" evidence="2">
    <location>
        <begin position="7"/>
        <end position="28"/>
    </location>
</feature>
<keyword evidence="2" id="KW-0472">Membrane</keyword>
<keyword evidence="4" id="KW-1185">Reference proteome</keyword>
<feature type="region of interest" description="Disordered" evidence="1">
    <location>
        <begin position="273"/>
        <end position="292"/>
    </location>
</feature>
<gene>
    <name evidence="3" type="ORF">Baya_5335</name>
</gene>
<feature type="transmembrane region" description="Helical" evidence="2">
    <location>
        <begin position="97"/>
        <end position="116"/>
    </location>
</feature>
<feature type="transmembrane region" description="Helical" evidence="2">
    <location>
        <begin position="122"/>
        <end position="147"/>
    </location>
</feature>
<sequence length="1325" mass="145899">MGSHCIARIVIIAVSVLVFIIGITFNVLSARGFDPFLMSTGNISDKYNTQITPSGWTFSIWGVIYFWLTAMLIYIVSTIFRRNAFGPMYCSRPVLTYNFFICWILNILFNIIWLLLWDREVMIAALILLALVALTNYAMIFFSCLGLQKHGAWLNKYHKSDLWSVRILVQNGLAVYATWTSIATLINLTIVVSYSGGMSNSDAATLSLSLLSAEVLVWFVLENFFLDKHVRYILTVYPVVIVALSGNITKNFNASAPGINGIFTDSAPGTPLLSPLPKSPGSDEQNNGSQSPVPKSLLSFIGEIVPDKGLDVLESEAGIQVDHLNNKGSPLEEIAPIKTSSPIELLAIENVAENVEKPETSPLLFVIEDEDPVTGDLSKSQMNQISESPKDVPHRYSDSMPSPPAQFKIGKPTKLIDPKIRLTPRKAPEASDPIGKTSALEAEKELQMDGCTVGLSLSPVVLIQKHQPEPSSKEQPNKQVQEVAVEVGVKKSLFREKLKNSLQPKASGKQETLKQPARVPSPQVQDEDFMILEDDCPIRFTIPRKNITKEKLAAEGVSVESHSKEKASPKQTIEADNPNEGPKKKRKAKHGKDQDTTTKDAAVLSAPDERDDEVNVDMENREPVGLSSDINRDTDILDTVPLGKNIPKGKTSKSKQQLNKDGKDVSVKNTAKTRKTAKLATSTHTAPEVPVSGVKEKASQIKSAVPEGVSESIGVNPAKPKKQDKGRSAVKNNNRAEKQAQVPKVQNHTAPTSPPTEQPEVQSTSTGAQKKPPKIKKTKESLKIKELVSESDVSEDVSATSKRKRKPPGEWWLTQLGDDNTLEQPESVQSSQVPKSKKKTQKKSPMSADSREQESPSTSEKIPNVPVTVQKMSQKVKKFQAVKSRFSPAGSRKNPKSAGGKRKPKAGAQEQCDMTPALMVEEEARDHGATGQLSPITCEHRSRQASVTPAGVKRVFQKIYTQVSQSGSAQKGPPGALEHVPVKRQRKPPQNWWEVPQTQKTVESYLSPRTSSPQTSRPPMGPPQTAFHQKPSLKKTVARGQQKTKIINTPKSVKTSLATFDAIYDSGKLGPQTERAQGTRQKGRRNLLHSLEDQSEQSSENIHSDYQQQASSNATFDVCVSGVVSDSSAAWRKSNPRVSSGSNKATDYDIAFKSGPSSLIELERYEEHEDVELPSSRIIPPTQVAPRVLSECDLCGPPLKPIVLDTEDWDNLCVWFAHIWPNMSKKSKSISPDDFHWHCHAGRAMGHMVDLQNNTFSSGKILLGSYMRKPAQMDLNAVTSVFSLPVCLVPGEHVKPDNEHWRFVCCDVLWVASCQPRPLIKFETL</sequence>
<feature type="region of interest" description="Disordered" evidence="1">
    <location>
        <begin position="543"/>
        <end position="912"/>
    </location>
</feature>
<feature type="transmembrane region" description="Helical" evidence="2">
    <location>
        <begin position="203"/>
        <end position="221"/>
    </location>
</feature>
<feature type="compositionally biased region" description="Low complexity" evidence="1">
    <location>
        <begin position="273"/>
        <end position="282"/>
    </location>
</feature>
<feature type="region of interest" description="Disordered" evidence="1">
    <location>
        <begin position="924"/>
        <end position="949"/>
    </location>
</feature>
<keyword evidence="2" id="KW-1133">Transmembrane helix</keyword>
<dbReference type="EMBL" id="VCAZ01000024">
    <property type="protein sequence ID" value="TSK98421.1"/>
    <property type="molecule type" value="Genomic_DNA"/>
</dbReference>
<dbReference type="PANTHER" id="PTHR33802:SF4">
    <property type="entry name" value="SI:DKEY-29D8.3"/>
    <property type="match status" value="1"/>
</dbReference>